<evidence type="ECO:0000313" key="4">
    <source>
        <dbReference type="Proteomes" id="UP000730739"/>
    </source>
</evidence>
<feature type="domain" description="Transposase DDE" evidence="2">
    <location>
        <begin position="322"/>
        <end position="448"/>
    </location>
</feature>
<dbReference type="EMBL" id="JAGILA010000003">
    <property type="protein sequence ID" value="MBP2236403.1"/>
    <property type="molecule type" value="Genomic_DNA"/>
</dbReference>
<dbReference type="Pfam" id="PF13751">
    <property type="entry name" value="DDE_Tnp_1_6"/>
    <property type="match status" value="1"/>
</dbReference>
<evidence type="ECO:0000259" key="2">
    <source>
        <dbReference type="Pfam" id="PF13751"/>
    </source>
</evidence>
<dbReference type="RefSeq" id="WP_209602393.1">
    <property type="nucleotide sequence ID" value="NZ_JAGILA010000003.1"/>
</dbReference>
<name>A0ABS4R0I0_9HYPH</name>
<sequence length="462" mass="52445">MMGFQAAPAQLFYDFSLEEHVPADHLLRSIDRHLDLDSIRAQLQPYYSSTGRPSIDPELMMRMLIIGYSMGIRSERRLCEEVHLNLAYRWFCRLGLDGKVPNHSSFSKNRHGRFRQSDILRHLFETVVERCLAQGLVGAEGFAVDASLIAADANKQRSVPSAEWKTDEAKDDASRSVQEYLAVLDDAAFGAASPVTPKFISPSDPAAQWTGAHKGHAFFAYATNYLIDTDHGVILDVEATRAIRQAEVGASRTMIDRTENRFGLKPRYVVADSAYGSADNLAWLVKHKQIAPHIPVFDKSNRTDGTWSRDDFIWDGENDRYICPEGKELVRFRRNYAHPRGAPAKDGTLRYRASQKDCQACPSKPRCCPNMPHRKIPRDVNEDARDVARAIAKTPDYEHSRHRRKKVEMLFAHLKRILRLARLRLRGPCGARDEFLLAATAQNLRRLAKLRPMRVRPITIAT</sequence>
<dbReference type="InterPro" id="IPR008490">
    <property type="entry name" value="Transposase_InsH_N"/>
</dbReference>
<dbReference type="Proteomes" id="UP000730739">
    <property type="component" value="Unassembled WGS sequence"/>
</dbReference>
<organism evidence="3 4">
    <name type="scientific">Sinorhizobium kostiense</name>
    <dbReference type="NCBI Taxonomy" id="76747"/>
    <lineage>
        <taxon>Bacteria</taxon>
        <taxon>Pseudomonadati</taxon>
        <taxon>Pseudomonadota</taxon>
        <taxon>Alphaproteobacteria</taxon>
        <taxon>Hyphomicrobiales</taxon>
        <taxon>Rhizobiaceae</taxon>
        <taxon>Sinorhizobium/Ensifer group</taxon>
        <taxon>Sinorhizobium</taxon>
    </lineage>
</organism>
<dbReference type="InterPro" id="IPR025668">
    <property type="entry name" value="Tnp_DDE_dom"/>
</dbReference>
<accession>A0ABS4R0I0</accession>
<dbReference type="PANTHER" id="PTHR33408">
    <property type="entry name" value="TRANSPOSASE"/>
    <property type="match status" value="1"/>
</dbReference>
<feature type="domain" description="Transposase InsH N-terminal" evidence="1">
    <location>
        <begin position="16"/>
        <end position="111"/>
    </location>
</feature>
<reference evidence="3 4" key="1">
    <citation type="submission" date="2021-03" db="EMBL/GenBank/DDBJ databases">
        <title>Genomic Encyclopedia of Type Strains, Phase IV (KMG-IV): sequencing the most valuable type-strain genomes for metagenomic binning, comparative biology and taxonomic classification.</title>
        <authorList>
            <person name="Goeker M."/>
        </authorList>
    </citation>
    <scope>NUCLEOTIDE SEQUENCE [LARGE SCALE GENOMIC DNA]</scope>
    <source>
        <strain evidence="3 4">DSM 13372</strain>
    </source>
</reference>
<evidence type="ECO:0000313" key="3">
    <source>
        <dbReference type="EMBL" id="MBP2236403.1"/>
    </source>
</evidence>
<evidence type="ECO:0000259" key="1">
    <source>
        <dbReference type="Pfam" id="PF05598"/>
    </source>
</evidence>
<gene>
    <name evidence="3" type="ORF">J2Z31_002917</name>
</gene>
<comment type="caution">
    <text evidence="3">The sequence shown here is derived from an EMBL/GenBank/DDBJ whole genome shotgun (WGS) entry which is preliminary data.</text>
</comment>
<protein>
    <submittedName>
        <fullName evidence="3">Transposase</fullName>
    </submittedName>
</protein>
<dbReference type="Pfam" id="PF05598">
    <property type="entry name" value="DUF772"/>
    <property type="match status" value="1"/>
</dbReference>
<keyword evidence="4" id="KW-1185">Reference proteome</keyword>
<proteinExistence type="predicted"/>